<dbReference type="GeneID" id="72065854"/>
<dbReference type="Proteomes" id="UP000829364">
    <property type="component" value="Chromosome 3"/>
</dbReference>
<accession>A0A9Q8V9B7</accession>
<organism evidence="1 2">
    <name type="scientific">Purpureocillium takamizusanense</name>
    <dbReference type="NCBI Taxonomy" id="2060973"/>
    <lineage>
        <taxon>Eukaryota</taxon>
        <taxon>Fungi</taxon>
        <taxon>Dikarya</taxon>
        <taxon>Ascomycota</taxon>
        <taxon>Pezizomycotina</taxon>
        <taxon>Sordariomycetes</taxon>
        <taxon>Hypocreomycetidae</taxon>
        <taxon>Hypocreales</taxon>
        <taxon>Ophiocordycipitaceae</taxon>
        <taxon>Purpureocillium</taxon>
    </lineage>
</organism>
<dbReference type="OrthoDB" id="5336600at2759"/>
<dbReference type="AlphaFoldDB" id="A0A9Q8V9B7"/>
<dbReference type="EMBL" id="CP086356">
    <property type="protein sequence ID" value="UNI17568.1"/>
    <property type="molecule type" value="Genomic_DNA"/>
</dbReference>
<evidence type="ECO:0000313" key="2">
    <source>
        <dbReference type="Proteomes" id="UP000829364"/>
    </source>
</evidence>
<name>A0A9Q8V9B7_9HYPO</name>
<gene>
    <name evidence="1" type="ORF">JDV02_003898</name>
</gene>
<keyword evidence="2" id="KW-1185">Reference proteome</keyword>
<sequence length="115" mass="11910">MTAPLAAQLKGLLSSPTNHRIPSISSVQAWPTQWGLLAASSSSVAANGYRVAVTSRSPWPQSDVGAGLHILSDPCPVPSMLQRALGTPSVVVYNGSTPATPVMLLTQVSRSNSTT</sequence>
<evidence type="ECO:0000313" key="1">
    <source>
        <dbReference type="EMBL" id="UNI17568.1"/>
    </source>
</evidence>
<reference evidence="1" key="1">
    <citation type="submission" date="2021-11" db="EMBL/GenBank/DDBJ databases">
        <title>Purpureocillium_takamizusanense_genome.</title>
        <authorList>
            <person name="Nguyen N.-H."/>
        </authorList>
    </citation>
    <scope>NUCLEOTIDE SEQUENCE</scope>
    <source>
        <strain evidence="1">PT3</strain>
    </source>
</reference>
<dbReference type="KEGG" id="ptkz:JDV02_003898"/>
<dbReference type="RefSeq" id="XP_047841049.1">
    <property type="nucleotide sequence ID" value="XM_047985072.1"/>
</dbReference>
<protein>
    <submittedName>
        <fullName evidence="1">Uncharacterized protein</fullName>
    </submittedName>
</protein>
<proteinExistence type="predicted"/>